<dbReference type="InterPro" id="IPR035644">
    <property type="entry name" value="MraZ_C"/>
</dbReference>
<evidence type="ECO:0000256" key="1">
    <source>
        <dbReference type="ARBA" id="ARBA00013860"/>
    </source>
</evidence>
<reference evidence="9" key="2">
    <citation type="submission" date="2020-09" db="EMBL/GenBank/DDBJ databases">
        <authorList>
            <person name="Sun Q."/>
            <person name="Kim S."/>
        </authorList>
    </citation>
    <scope>NUCLEOTIDE SEQUENCE</scope>
    <source>
        <strain evidence="9">KCTC 32296</strain>
    </source>
</reference>
<keyword evidence="5 7" id="KW-0238">DNA-binding</keyword>
<dbReference type="GO" id="GO:0000976">
    <property type="term" value="F:transcription cis-regulatory region binding"/>
    <property type="evidence" value="ECO:0007669"/>
    <property type="project" value="TreeGrafter"/>
</dbReference>
<sequence length="158" mass="17483">MRGVFLSHVEKQLDAKRRLLIPQDFRTTANSGSAGPKAATPDAFEGVYCFASIEADCLEGGGAEFFDRYRQLIESYAVGSPARRALEHKIYGGMHRLSFDAAGRITLPDSLCLKFGLSDKALIVGLYDRFQIWEPTAYAAYQAEQDQLAREVLSQRGA</sequence>
<dbReference type="CDD" id="cd16321">
    <property type="entry name" value="MraZ_C"/>
    <property type="match status" value="1"/>
</dbReference>
<evidence type="ECO:0000256" key="7">
    <source>
        <dbReference type="HAMAP-Rule" id="MF_01008"/>
    </source>
</evidence>
<comment type="similarity">
    <text evidence="7">Belongs to the MraZ family.</text>
</comment>
<gene>
    <name evidence="7 9" type="primary">mraZ</name>
    <name evidence="9" type="ORF">GCM10011273_13150</name>
</gene>
<proteinExistence type="inferred from homology"/>
<dbReference type="PANTHER" id="PTHR34701">
    <property type="entry name" value="TRANSCRIPTIONAL REGULATOR MRAZ"/>
    <property type="match status" value="1"/>
</dbReference>
<organism evidence="9 10">
    <name type="scientific">Asticcacaulis endophyticus</name>
    <dbReference type="NCBI Taxonomy" id="1395890"/>
    <lineage>
        <taxon>Bacteria</taxon>
        <taxon>Pseudomonadati</taxon>
        <taxon>Pseudomonadota</taxon>
        <taxon>Alphaproteobacteria</taxon>
        <taxon>Caulobacterales</taxon>
        <taxon>Caulobacteraceae</taxon>
        <taxon>Asticcacaulis</taxon>
    </lineage>
</organism>
<keyword evidence="6 7" id="KW-0804">Transcription</keyword>
<dbReference type="InterPro" id="IPR007159">
    <property type="entry name" value="SpoVT-AbrB_dom"/>
</dbReference>
<dbReference type="PANTHER" id="PTHR34701:SF1">
    <property type="entry name" value="TRANSCRIPTIONAL REGULATOR MRAZ"/>
    <property type="match status" value="1"/>
</dbReference>
<evidence type="ECO:0000256" key="3">
    <source>
        <dbReference type="ARBA" id="ARBA00022737"/>
    </source>
</evidence>
<dbReference type="CDD" id="cd16320">
    <property type="entry name" value="MraZ_N"/>
    <property type="match status" value="1"/>
</dbReference>
<dbReference type="HAMAP" id="MF_01008">
    <property type="entry name" value="MraZ"/>
    <property type="match status" value="1"/>
</dbReference>
<dbReference type="InterPro" id="IPR038619">
    <property type="entry name" value="MraZ_sf"/>
</dbReference>
<dbReference type="AlphaFoldDB" id="A0A918URN7"/>
<accession>A0A918URN7</accession>
<comment type="caution">
    <text evidence="9">The sequence shown here is derived from an EMBL/GenBank/DDBJ whole genome shotgun (WGS) entry which is preliminary data.</text>
</comment>
<dbReference type="Pfam" id="PF02381">
    <property type="entry name" value="MraZ"/>
    <property type="match status" value="1"/>
</dbReference>
<evidence type="ECO:0000256" key="2">
    <source>
        <dbReference type="ARBA" id="ARBA00022490"/>
    </source>
</evidence>
<keyword evidence="3" id="KW-0677">Repeat</keyword>
<evidence type="ECO:0000256" key="6">
    <source>
        <dbReference type="ARBA" id="ARBA00023163"/>
    </source>
</evidence>
<dbReference type="GO" id="GO:0005737">
    <property type="term" value="C:cytoplasm"/>
    <property type="evidence" value="ECO:0007669"/>
    <property type="project" value="UniProtKB-UniRule"/>
</dbReference>
<dbReference type="InterPro" id="IPR035642">
    <property type="entry name" value="MraZ_N"/>
</dbReference>
<dbReference type="InterPro" id="IPR037914">
    <property type="entry name" value="SpoVT-AbrB_sf"/>
</dbReference>
<evidence type="ECO:0000256" key="5">
    <source>
        <dbReference type="ARBA" id="ARBA00023125"/>
    </source>
</evidence>
<keyword evidence="10" id="KW-1185">Reference proteome</keyword>
<dbReference type="GO" id="GO:2000143">
    <property type="term" value="P:negative regulation of DNA-templated transcription initiation"/>
    <property type="evidence" value="ECO:0007669"/>
    <property type="project" value="TreeGrafter"/>
</dbReference>
<keyword evidence="4 7" id="KW-0805">Transcription regulation</keyword>
<evidence type="ECO:0000256" key="4">
    <source>
        <dbReference type="ARBA" id="ARBA00023015"/>
    </source>
</evidence>
<evidence type="ECO:0000313" key="10">
    <source>
        <dbReference type="Proteomes" id="UP000662572"/>
    </source>
</evidence>
<dbReference type="InterPro" id="IPR003444">
    <property type="entry name" value="MraZ"/>
</dbReference>
<comment type="subcellular location">
    <subcellularLocation>
        <location evidence="7">Cytoplasm</location>
        <location evidence="7">Nucleoid</location>
    </subcellularLocation>
</comment>
<reference evidence="9" key="1">
    <citation type="journal article" date="2014" name="Int. J. Syst. Evol. Microbiol.">
        <title>Complete genome sequence of Corynebacterium casei LMG S-19264T (=DSM 44701T), isolated from a smear-ripened cheese.</title>
        <authorList>
            <consortium name="US DOE Joint Genome Institute (JGI-PGF)"/>
            <person name="Walter F."/>
            <person name="Albersmeier A."/>
            <person name="Kalinowski J."/>
            <person name="Ruckert C."/>
        </authorList>
    </citation>
    <scope>NUCLEOTIDE SEQUENCE</scope>
    <source>
        <strain evidence="9">KCTC 32296</strain>
    </source>
</reference>
<dbReference type="Gene3D" id="3.40.1550.20">
    <property type="entry name" value="Transcriptional regulator MraZ domain"/>
    <property type="match status" value="1"/>
</dbReference>
<dbReference type="Proteomes" id="UP000662572">
    <property type="component" value="Unassembled WGS sequence"/>
</dbReference>
<protein>
    <recommendedName>
        <fullName evidence="1 7">Transcriptional regulator MraZ</fullName>
    </recommendedName>
</protein>
<dbReference type="GO" id="GO:0003700">
    <property type="term" value="F:DNA-binding transcription factor activity"/>
    <property type="evidence" value="ECO:0007669"/>
    <property type="project" value="UniProtKB-UniRule"/>
</dbReference>
<evidence type="ECO:0000313" key="9">
    <source>
        <dbReference type="EMBL" id="GGZ28684.1"/>
    </source>
</evidence>
<dbReference type="GO" id="GO:0009295">
    <property type="term" value="C:nucleoid"/>
    <property type="evidence" value="ECO:0007669"/>
    <property type="project" value="UniProtKB-SubCell"/>
</dbReference>
<dbReference type="PROSITE" id="PS51740">
    <property type="entry name" value="SPOVT_ABRB"/>
    <property type="match status" value="1"/>
</dbReference>
<comment type="subunit">
    <text evidence="7">Forms oligomers.</text>
</comment>
<feature type="domain" description="SpoVT-AbrB" evidence="8">
    <location>
        <begin position="94"/>
        <end position="137"/>
    </location>
</feature>
<dbReference type="EMBL" id="BMZB01000001">
    <property type="protein sequence ID" value="GGZ28684.1"/>
    <property type="molecule type" value="Genomic_DNA"/>
</dbReference>
<keyword evidence="2 7" id="KW-0963">Cytoplasm</keyword>
<name>A0A918URN7_9CAUL</name>
<dbReference type="SUPFAM" id="SSF89447">
    <property type="entry name" value="AbrB/MazE/MraZ-like"/>
    <property type="match status" value="1"/>
</dbReference>
<dbReference type="InterPro" id="IPR020603">
    <property type="entry name" value="MraZ_dom"/>
</dbReference>
<evidence type="ECO:0000259" key="8">
    <source>
        <dbReference type="PROSITE" id="PS51740"/>
    </source>
</evidence>